<name>A0A409VUF5_PSICY</name>
<dbReference type="CDD" id="cd11065">
    <property type="entry name" value="CYP64-like"/>
    <property type="match status" value="1"/>
</dbReference>
<dbReference type="Gene3D" id="1.10.630.10">
    <property type="entry name" value="Cytochrome P450"/>
    <property type="match status" value="1"/>
</dbReference>
<keyword evidence="4 9" id="KW-0349">Heme</keyword>
<evidence type="ECO:0000313" key="13">
    <source>
        <dbReference type="Proteomes" id="UP000283269"/>
    </source>
</evidence>
<keyword evidence="11" id="KW-0812">Transmembrane</keyword>
<comment type="caution">
    <text evidence="12">The sequence shown here is derived from an EMBL/GenBank/DDBJ whole genome shotgun (WGS) entry which is preliminary data.</text>
</comment>
<dbReference type="Proteomes" id="UP000283269">
    <property type="component" value="Unassembled WGS sequence"/>
</dbReference>
<dbReference type="PRINTS" id="PR00385">
    <property type="entry name" value="P450"/>
</dbReference>
<evidence type="ECO:0000256" key="11">
    <source>
        <dbReference type="SAM" id="Phobius"/>
    </source>
</evidence>
<evidence type="ECO:0000256" key="5">
    <source>
        <dbReference type="ARBA" id="ARBA00022723"/>
    </source>
</evidence>
<reference evidence="12 13" key="1">
    <citation type="journal article" date="2018" name="Evol. Lett.">
        <title>Horizontal gene cluster transfer increased hallucinogenic mushroom diversity.</title>
        <authorList>
            <person name="Reynolds H.T."/>
            <person name="Vijayakumar V."/>
            <person name="Gluck-Thaler E."/>
            <person name="Korotkin H.B."/>
            <person name="Matheny P.B."/>
            <person name="Slot J.C."/>
        </authorList>
    </citation>
    <scope>NUCLEOTIDE SEQUENCE [LARGE SCALE GENOMIC DNA]</scope>
    <source>
        <strain evidence="12 13">2631</strain>
    </source>
</reference>
<keyword evidence="11" id="KW-1133">Transmembrane helix</keyword>
<evidence type="ECO:0000256" key="1">
    <source>
        <dbReference type="ARBA" id="ARBA00001971"/>
    </source>
</evidence>
<protein>
    <recommendedName>
        <fullName evidence="14">Cytochrome P450</fullName>
    </recommendedName>
</protein>
<dbReference type="GO" id="GO:0004497">
    <property type="term" value="F:monooxygenase activity"/>
    <property type="evidence" value="ECO:0007669"/>
    <property type="project" value="UniProtKB-KW"/>
</dbReference>
<evidence type="ECO:0000256" key="9">
    <source>
        <dbReference type="PIRSR" id="PIRSR602401-1"/>
    </source>
</evidence>
<keyword evidence="5 9" id="KW-0479">Metal-binding</keyword>
<evidence type="ECO:0000256" key="7">
    <source>
        <dbReference type="ARBA" id="ARBA00023004"/>
    </source>
</evidence>
<evidence type="ECO:0008006" key="14">
    <source>
        <dbReference type="Google" id="ProtNLM"/>
    </source>
</evidence>
<evidence type="ECO:0000256" key="4">
    <source>
        <dbReference type="ARBA" id="ARBA00022617"/>
    </source>
</evidence>
<keyword evidence="13" id="KW-1185">Reference proteome</keyword>
<gene>
    <name evidence="12" type="ORF">CVT25_005587</name>
</gene>
<comment type="cofactor">
    <cofactor evidence="1 9">
        <name>heme</name>
        <dbReference type="ChEBI" id="CHEBI:30413"/>
    </cofactor>
</comment>
<dbReference type="InterPro" id="IPR002401">
    <property type="entry name" value="Cyt_P450_E_grp-I"/>
</dbReference>
<dbReference type="InterPro" id="IPR050364">
    <property type="entry name" value="Cytochrome_P450_fung"/>
</dbReference>
<dbReference type="PANTHER" id="PTHR46300">
    <property type="entry name" value="P450, PUTATIVE (EUROFUNG)-RELATED-RELATED"/>
    <property type="match status" value="1"/>
</dbReference>
<proteinExistence type="inferred from homology"/>
<dbReference type="EMBL" id="NHYD01003921">
    <property type="protein sequence ID" value="PPQ69882.1"/>
    <property type="molecule type" value="Genomic_DNA"/>
</dbReference>
<dbReference type="PROSITE" id="PS00086">
    <property type="entry name" value="CYTOCHROME_P450"/>
    <property type="match status" value="1"/>
</dbReference>
<dbReference type="InterPro" id="IPR036396">
    <property type="entry name" value="Cyt_P450_sf"/>
</dbReference>
<dbReference type="InterPro" id="IPR001128">
    <property type="entry name" value="Cyt_P450"/>
</dbReference>
<evidence type="ECO:0000256" key="8">
    <source>
        <dbReference type="ARBA" id="ARBA00023033"/>
    </source>
</evidence>
<dbReference type="OrthoDB" id="2789670at2759"/>
<dbReference type="PANTHER" id="PTHR46300:SF7">
    <property type="entry name" value="P450, PUTATIVE (EUROFUNG)-RELATED"/>
    <property type="match status" value="1"/>
</dbReference>
<keyword evidence="7 9" id="KW-0408">Iron</keyword>
<dbReference type="GO" id="GO:0005506">
    <property type="term" value="F:iron ion binding"/>
    <property type="evidence" value="ECO:0007669"/>
    <property type="project" value="InterPro"/>
</dbReference>
<dbReference type="GO" id="GO:0020037">
    <property type="term" value="F:heme binding"/>
    <property type="evidence" value="ECO:0007669"/>
    <property type="project" value="InterPro"/>
</dbReference>
<comment type="pathway">
    <text evidence="2">Secondary metabolite biosynthesis.</text>
</comment>
<dbReference type="InterPro" id="IPR017972">
    <property type="entry name" value="Cyt_P450_CS"/>
</dbReference>
<comment type="similarity">
    <text evidence="3 10">Belongs to the cytochrome P450 family.</text>
</comment>
<feature type="binding site" description="axial binding residue" evidence="9">
    <location>
        <position position="455"/>
    </location>
    <ligand>
        <name>heme</name>
        <dbReference type="ChEBI" id="CHEBI:30413"/>
    </ligand>
    <ligandPart>
        <name>Fe</name>
        <dbReference type="ChEBI" id="CHEBI:18248"/>
    </ligandPart>
</feature>
<dbReference type="SUPFAM" id="SSF48264">
    <property type="entry name" value="Cytochrome P450"/>
    <property type="match status" value="1"/>
</dbReference>
<keyword evidence="8 10" id="KW-0503">Monooxygenase</keyword>
<evidence type="ECO:0000313" key="12">
    <source>
        <dbReference type="EMBL" id="PPQ69882.1"/>
    </source>
</evidence>
<keyword evidence="6 10" id="KW-0560">Oxidoreductase</keyword>
<evidence type="ECO:0000256" key="10">
    <source>
        <dbReference type="RuleBase" id="RU000461"/>
    </source>
</evidence>
<feature type="transmembrane region" description="Helical" evidence="11">
    <location>
        <begin position="12"/>
        <end position="29"/>
    </location>
</feature>
<organism evidence="12 13">
    <name type="scientific">Psilocybe cyanescens</name>
    <dbReference type="NCBI Taxonomy" id="93625"/>
    <lineage>
        <taxon>Eukaryota</taxon>
        <taxon>Fungi</taxon>
        <taxon>Dikarya</taxon>
        <taxon>Basidiomycota</taxon>
        <taxon>Agaricomycotina</taxon>
        <taxon>Agaricomycetes</taxon>
        <taxon>Agaricomycetidae</taxon>
        <taxon>Agaricales</taxon>
        <taxon>Agaricineae</taxon>
        <taxon>Strophariaceae</taxon>
        <taxon>Psilocybe</taxon>
    </lineage>
</organism>
<accession>A0A409VUF5</accession>
<dbReference type="InParanoid" id="A0A409VUF5"/>
<sequence length="528" mass="59114">MESLAIHLPEVSAAPVLLTAVLVFAILYRHRRNARGNPKGFPNPPGPKPLPLIGNLLDIPRTDESSTYQDLAKQYGDLVYLSTMGTSILLVSSFKTAGDLFERRSTNYSDRFQSPMSHDLMGWDFSFAHMVYGDRWKKHRRVFHHQFQPSIAPSYYPIQTREAHGLLRRFLRSPDTLDYNLRQNAASLVMKVTYGIQIADTNDAYVAIAGKALEGAAMATSPGAFLVDFIPFLKHVPEWVPRASFKRRAREWRDAVTHMRNDPFNTVVNEMKSGTAPPSFVSNLLSDMESKGNVTEEDANLIKNCAALVYAASAESTVSTLSTFVLAMLTYPDIQARAQKELDSVVGRDRLPEFSDRDSLPYLSAILKEVLRWNPVAPLGLPHVVSHDDVYNGYYIPAGTIVIGNAWGIFNDETIYPDPRRFNPDRFMGEGDKGLQHLSPMDPLSAAFGYGRRACPGRYMGESQVWISIASILSVFDIKPALDEMGRPIHVTPEFSKTGMICHPVPFKYAMKPRDNAARLLIEQTELN</sequence>
<dbReference type="AlphaFoldDB" id="A0A409VUF5"/>
<evidence type="ECO:0000256" key="6">
    <source>
        <dbReference type="ARBA" id="ARBA00023002"/>
    </source>
</evidence>
<keyword evidence="11" id="KW-0472">Membrane</keyword>
<dbReference type="PRINTS" id="PR00463">
    <property type="entry name" value="EP450I"/>
</dbReference>
<dbReference type="STRING" id="93625.A0A409VUF5"/>
<evidence type="ECO:0000256" key="3">
    <source>
        <dbReference type="ARBA" id="ARBA00010617"/>
    </source>
</evidence>
<dbReference type="Pfam" id="PF00067">
    <property type="entry name" value="p450"/>
    <property type="match status" value="1"/>
</dbReference>
<evidence type="ECO:0000256" key="2">
    <source>
        <dbReference type="ARBA" id="ARBA00005179"/>
    </source>
</evidence>
<dbReference type="GO" id="GO:0016705">
    <property type="term" value="F:oxidoreductase activity, acting on paired donors, with incorporation or reduction of molecular oxygen"/>
    <property type="evidence" value="ECO:0007669"/>
    <property type="project" value="InterPro"/>
</dbReference>